<dbReference type="Proteomes" id="UP000222163">
    <property type="component" value="Unassembled WGS sequence"/>
</dbReference>
<dbReference type="InterPro" id="IPR005901">
    <property type="entry name" value="GLPGLI"/>
</dbReference>
<dbReference type="AlphaFoldDB" id="A0A2G1BRM7"/>
<dbReference type="NCBIfam" id="TIGR01200">
    <property type="entry name" value="GLPGLI"/>
    <property type="match status" value="1"/>
</dbReference>
<dbReference type="Pfam" id="PF09697">
    <property type="entry name" value="Porph_ging"/>
    <property type="match status" value="1"/>
</dbReference>
<evidence type="ECO:0000313" key="3">
    <source>
        <dbReference type="Proteomes" id="UP000222163"/>
    </source>
</evidence>
<dbReference type="Proteomes" id="UP001242342">
    <property type="component" value="Unassembled WGS sequence"/>
</dbReference>
<reference evidence="1 4" key="3">
    <citation type="submission" date="2023-07" db="EMBL/GenBank/DDBJ databases">
        <title>Genome content predicts the carbon catabolic preferences of heterotrophic bacteria.</title>
        <authorList>
            <person name="Gralka M."/>
        </authorList>
    </citation>
    <scope>NUCLEOTIDE SEQUENCE [LARGE SCALE GENOMIC DNA]</scope>
    <source>
        <strain evidence="1 4">4G03</strain>
    </source>
</reference>
<proteinExistence type="predicted"/>
<accession>A0A2G1BRM7</accession>
<reference evidence="2 3" key="1">
    <citation type="journal article" date="2016" name="Nat. Commun.">
        <title>Microbial interactions lead to rapid micro-scale successions on model marine particles.</title>
        <authorList>
            <person name="Datta M.S."/>
            <person name="Sliwerska E."/>
            <person name="Gore J."/>
            <person name="Polz M.F."/>
            <person name="Cordero O.X."/>
        </authorList>
    </citation>
    <scope>NUCLEOTIDE SEQUENCE [LARGE SCALE GENOMIC DNA]</scope>
    <source>
        <strain evidence="2 3">4G03</strain>
    </source>
</reference>
<name>A0A2G1BRM7_9FLAO</name>
<evidence type="ECO:0000313" key="2">
    <source>
        <dbReference type="EMBL" id="PHN96499.1"/>
    </source>
</evidence>
<dbReference type="EMBL" id="JAUYVU010000003">
    <property type="protein sequence ID" value="MDP2540882.1"/>
    <property type="molecule type" value="Genomic_DNA"/>
</dbReference>
<protein>
    <submittedName>
        <fullName evidence="1">GLPGLI family protein</fullName>
    </submittedName>
</protein>
<comment type="caution">
    <text evidence="2">The sequence shown here is derived from an EMBL/GenBank/DDBJ whole genome shotgun (WGS) entry which is preliminary data.</text>
</comment>
<gene>
    <name evidence="2" type="ORF">CSC81_14195</name>
    <name evidence="1" type="ORF">Q8W23_05265</name>
</gene>
<keyword evidence="4" id="KW-1185">Reference proteome</keyword>
<dbReference type="EMBL" id="PDUU01000016">
    <property type="protein sequence ID" value="PHN96499.1"/>
    <property type="molecule type" value="Genomic_DNA"/>
</dbReference>
<organism evidence="2 3">
    <name type="scientific">Tenacibaculum discolor</name>
    <dbReference type="NCBI Taxonomy" id="361581"/>
    <lineage>
        <taxon>Bacteria</taxon>
        <taxon>Pseudomonadati</taxon>
        <taxon>Bacteroidota</taxon>
        <taxon>Flavobacteriia</taxon>
        <taxon>Flavobacteriales</taxon>
        <taxon>Flavobacteriaceae</taxon>
        <taxon>Tenacibaculum</taxon>
    </lineage>
</organism>
<reference evidence="2" key="2">
    <citation type="submission" date="2017-10" db="EMBL/GenBank/DDBJ databases">
        <authorList>
            <person name="Enke T.N."/>
            <person name="Cordero O.X."/>
        </authorList>
    </citation>
    <scope>NUCLEOTIDE SEQUENCE</scope>
    <source>
        <strain evidence="2">4G03</strain>
    </source>
</reference>
<evidence type="ECO:0000313" key="1">
    <source>
        <dbReference type="EMBL" id="MDP2540882.1"/>
    </source>
</evidence>
<dbReference type="RefSeq" id="WP_099216395.1">
    <property type="nucleotide sequence ID" value="NZ_JAUYVU010000003.1"/>
</dbReference>
<sequence length="235" mass="27176">MKNKIFLIFLWFLFLIKAYSQTGEVAYRVESIKQNNLDNPLVMGVNNELQQKTFTLKYNKYESIFKKNKNIPINKRYSGLADVLIGAFSDWYQKSFTKEALINKEIGGEIYIVSYPSMTGWELTEDTKVIEGYTCYKAIRKQINKRTSVGKDKRYIVYTAWYTPEIPIPYGPAGNGGLPGLILQLDKNNVARYTAKKIKLNHKKNIKIPKLKEATKITPERMVVLMRKARKVTVD</sequence>
<evidence type="ECO:0000313" key="4">
    <source>
        <dbReference type="Proteomes" id="UP001242342"/>
    </source>
</evidence>